<keyword evidence="1" id="KW-0175">Coiled coil</keyword>
<dbReference type="PANTHER" id="PTHR11864:SF0">
    <property type="entry name" value="PRP40 PRE-MRNA PROCESSING FACTOR 40 HOMOLOG A (YEAST)"/>
    <property type="match status" value="1"/>
</dbReference>
<feature type="compositionally biased region" description="Basic residues" evidence="2">
    <location>
        <begin position="311"/>
        <end position="327"/>
    </location>
</feature>
<feature type="compositionally biased region" description="Basic and acidic residues" evidence="2">
    <location>
        <begin position="281"/>
        <end position="296"/>
    </location>
</feature>
<reference evidence="4" key="1">
    <citation type="submission" date="2021-02" db="EMBL/GenBank/DDBJ databases">
        <authorList>
            <person name="Dougan E. K."/>
            <person name="Rhodes N."/>
            <person name="Thang M."/>
            <person name="Chan C."/>
        </authorList>
    </citation>
    <scope>NUCLEOTIDE SEQUENCE</scope>
</reference>
<dbReference type="Gene3D" id="2.20.70.10">
    <property type="match status" value="2"/>
</dbReference>
<proteinExistence type="predicted"/>
<feature type="coiled-coil region" evidence="1">
    <location>
        <begin position="164"/>
        <end position="201"/>
    </location>
</feature>
<accession>A0A812WVE2</accession>
<gene>
    <name evidence="4" type="primary">Cep164</name>
    <name evidence="4" type="ORF">SPIL2461_LOCUS20081</name>
</gene>
<dbReference type="InterPro" id="IPR036020">
    <property type="entry name" value="WW_dom_sf"/>
</dbReference>
<dbReference type="InterPro" id="IPR001202">
    <property type="entry name" value="WW_dom"/>
</dbReference>
<dbReference type="GO" id="GO:0003723">
    <property type="term" value="F:RNA binding"/>
    <property type="evidence" value="ECO:0007669"/>
    <property type="project" value="TreeGrafter"/>
</dbReference>
<dbReference type="Proteomes" id="UP000649617">
    <property type="component" value="Unassembled WGS sequence"/>
</dbReference>
<feature type="region of interest" description="Disordered" evidence="2">
    <location>
        <begin position="276"/>
        <end position="407"/>
    </location>
</feature>
<protein>
    <submittedName>
        <fullName evidence="4">Cep164 protein</fullName>
    </submittedName>
</protein>
<evidence type="ECO:0000256" key="1">
    <source>
        <dbReference type="SAM" id="Coils"/>
    </source>
</evidence>
<feature type="compositionally biased region" description="Basic and acidic residues" evidence="2">
    <location>
        <begin position="38"/>
        <end position="47"/>
    </location>
</feature>
<dbReference type="PANTHER" id="PTHR11864">
    <property type="entry name" value="PRE-MRNA-PROCESSING PROTEIN PRP40"/>
    <property type="match status" value="1"/>
</dbReference>
<comment type="caution">
    <text evidence="4">The sequence shown here is derived from an EMBL/GenBank/DDBJ whole genome shotgun (WGS) entry which is preliminary data.</text>
</comment>
<feature type="region of interest" description="Disordered" evidence="2">
    <location>
        <begin position="1"/>
        <end position="63"/>
    </location>
</feature>
<dbReference type="PROSITE" id="PS50020">
    <property type="entry name" value="WW_DOMAIN_2"/>
    <property type="match status" value="2"/>
</dbReference>
<dbReference type="InterPro" id="IPR039726">
    <property type="entry name" value="Prp40-like"/>
</dbReference>
<dbReference type="GO" id="GO:0005685">
    <property type="term" value="C:U1 snRNP"/>
    <property type="evidence" value="ECO:0007669"/>
    <property type="project" value="TreeGrafter"/>
</dbReference>
<dbReference type="SUPFAM" id="SSF51045">
    <property type="entry name" value="WW domain"/>
    <property type="match status" value="2"/>
</dbReference>
<dbReference type="SMART" id="SM00456">
    <property type="entry name" value="WW"/>
    <property type="match status" value="2"/>
</dbReference>
<feature type="domain" description="WW" evidence="3">
    <location>
        <begin position="202"/>
        <end position="229"/>
    </location>
</feature>
<organism evidence="4 5">
    <name type="scientific">Symbiodinium pilosum</name>
    <name type="common">Dinoflagellate</name>
    <dbReference type="NCBI Taxonomy" id="2952"/>
    <lineage>
        <taxon>Eukaryota</taxon>
        <taxon>Sar</taxon>
        <taxon>Alveolata</taxon>
        <taxon>Dinophyceae</taxon>
        <taxon>Suessiales</taxon>
        <taxon>Symbiodiniaceae</taxon>
        <taxon>Symbiodinium</taxon>
    </lineage>
</organism>
<feature type="non-terminal residue" evidence="4">
    <location>
        <position position="1"/>
    </location>
</feature>
<dbReference type="CDD" id="cd00201">
    <property type="entry name" value="WW"/>
    <property type="match status" value="2"/>
</dbReference>
<evidence type="ECO:0000313" key="5">
    <source>
        <dbReference type="Proteomes" id="UP000649617"/>
    </source>
</evidence>
<dbReference type="GO" id="GO:0071004">
    <property type="term" value="C:U2-type prespliceosome"/>
    <property type="evidence" value="ECO:0007669"/>
    <property type="project" value="TreeGrafter"/>
</dbReference>
<dbReference type="Pfam" id="PF00397">
    <property type="entry name" value="WW"/>
    <property type="match status" value="2"/>
</dbReference>
<feature type="domain" description="WW" evidence="3">
    <location>
        <begin position="121"/>
        <end position="154"/>
    </location>
</feature>
<keyword evidence="5" id="KW-1185">Reference proteome</keyword>
<name>A0A812WVE2_SYMPI</name>
<feature type="compositionally biased region" description="Low complexity" evidence="2">
    <location>
        <begin position="343"/>
        <end position="358"/>
    </location>
</feature>
<evidence type="ECO:0000259" key="3">
    <source>
        <dbReference type="PROSITE" id="PS50020"/>
    </source>
</evidence>
<dbReference type="AlphaFoldDB" id="A0A812WVE2"/>
<dbReference type="OrthoDB" id="6344460at2759"/>
<dbReference type="GO" id="GO:0045292">
    <property type="term" value="P:mRNA cis splicing, via spliceosome"/>
    <property type="evidence" value="ECO:0007669"/>
    <property type="project" value="InterPro"/>
</dbReference>
<evidence type="ECO:0000313" key="4">
    <source>
        <dbReference type="EMBL" id="CAE7709292.1"/>
    </source>
</evidence>
<evidence type="ECO:0000256" key="2">
    <source>
        <dbReference type="SAM" id="MobiDB-lite"/>
    </source>
</evidence>
<dbReference type="PROSITE" id="PS01159">
    <property type="entry name" value="WW_DOMAIN_1"/>
    <property type="match status" value="2"/>
</dbReference>
<dbReference type="EMBL" id="CAJNIZ010045059">
    <property type="protein sequence ID" value="CAE7709292.1"/>
    <property type="molecule type" value="Genomic_DNA"/>
</dbReference>
<sequence>MGFFKLGRLEKGKSQDGMGGRQDRKDGEPLLDAQALGDGERKKREPEGMSAAKPVAESRSGAATRVQAGLSVNDFISKTKNQQRQGLKPSGPELIAYARYLGIDPVADHDLLWIAVEALEAPLPSDWTEHFDSSDRVFYYNASTRVSSWTHPLEHVYRDTYKTIVNLRNSNMAAQERAEALSKLQAEVRQMDQETQKEVAKWSEHQDEQGNRFYFNKEERQSTWTDPRPAKCQVLYLKMKAFRILSSTAGTPGFVDPSKDFVKLVSTDKKPASDRLLVIDLSKDGPDEKPSPRLSEHSAQNGSDSDSDDKRKKKKKKKDKKDKKSKKLKDEKSSPSELPGARPPAAASSSSPAPASSADDNAGFGEHNEVLGGKGHVKVKAGIRLEPLGGMNQGSSPTSSPMERGLD</sequence>